<keyword evidence="1" id="KW-1185">Reference proteome</keyword>
<dbReference type="Proteomes" id="UP000515158">
    <property type="component" value="Unplaced"/>
</dbReference>
<dbReference type="GeneID" id="117641221"/>
<evidence type="ECO:0000313" key="2">
    <source>
        <dbReference type="RefSeq" id="XP_034234264.1"/>
    </source>
</evidence>
<dbReference type="AlphaFoldDB" id="A0A6P8ZIV5"/>
<organism evidence="2">
    <name type="scientific">Thrips palmi</name>
    <name type="common">Melon thrips</name>
    <dbReference type="NCBI Taxonomy" id="161013"/>
    <lineage>
        <taxon>Eukaryota</taxon>
        <taxon>Metazoa</taxon>
        <taxon>Ecdysozoa</taxon>
        <taxon>Arthropoda</taxon>
        <taxon>Hexapoda</taxon>
        <taxon>Insecta</taxon>
        <taxon>Pterygota</taxon>
        <taxon>Neoptera</taxon>
        <taxon>Paraneoptera</taxon>
        <taxon>Thysanoptera</taxon>
        <taxon>Terebrantia</taxon>
        <taxon>Thripoidea</taxon>
        <taxon>Thripidae</taxon>
        <taxon>Thrips</taxon>
    </lineage>
</organism>
<accession>A0A6P8ZIV5</accession>
<dbReference type="InParanoid" id="A0A6P8ZIV5"/>
<evidence type="ECO:0000313" key="1">
    <source>
        <dbReference type="Proteomes" id="UP000515158"/>
    </source>
</evidence>
<reference evidence="2" key="1">
    <citation type="submission" date="2025-08" db="UniProtKB">
        <authorList>
            <consortium name="RefSeq"/>
        </authorList>
    </citation>
    <scope>IDENTIFICATION</scope>
    <source>
        <tissue evidence="2">Total insect</tissue>
    </source>
</reference>
<proteinExistence type="predicted"/>
<dbReference type="KEGG" id="tpal:117641221"/>
<gene>
    <name evidence="2" type="primary">LOC117641221</name>
</gene>
<name>A0A6P8ZIV5_THRPL</name>
<dbReference type="RefSeq" id="XP_034234264.1">
    <property type="nucleotide sequence ID" value="XM_034378373.1"/>
</dbReference>
<protein>
    <submittedName>
        <fullName evidence="2">Uncharacterized protein LOC117641221</fullName>
    </submittedName>
</protein>
<sequence length="237" mass="25846">MPKCLKCYCGALGTGPRDPHEQFFGDAYPRLRIPGGIAVRQGQGQGDRSAAERWWAEAVAVPDANGCAIPAPRLRPWLEPSRLPSTGIDSVRQFQRPRRQPSSHHHHQAELDSGFLHLPKAALTNFPDGDQACEALKNASLLQQVLPVVVEQPCPVKLNSVVDPRRVWPAELLAAECACLGSSCRSRTAFVCTQLVAPVVVVTVDDAGQYNQHRQLVPSGCRCMSARATMPIDDDVK</sequence>